<dbReference type="PRINTS" id="PR00368">
    <property type="entry name" value="FADPNR"/>
</dbReference>
<dbReference type="InterPro" id="IPR016156">
    <property type="entry name" value="FAD/NAD-linked_Rdtase_dimer_sf"/>
</dbReference>
<organism evidence="5">
    <name type="scientific">hydrothermal vent metagenome</name>
    <dbReference type="NCBI Taxonomy" id="652676"/>
    <lineage>
        <taxon>unclassified sequences</taxon>
        <taxon>metagenomes</taxon>
        <taxon>ecological metagenomes</taxon>
    </lineage>
</organism>
<keyword evidence="2" id="KW-0285">Flavoprotein</keyword>
<sequence>MKNYVIIGSGVAGISAADEIRRLDPSGRITIFNGEPYPYYFRAALSFYFKGEISEEELQGKPAGWAKDNRIRIMNDRVKEIRVNEKEVVGESMVCEPFDKLLIATGAWPFTLPWPGVDLEGVFTYRGVVCARNKRDFVKKRGVKTSVVIGGGILGIEMAENFQNLGIKTCIIDRADRILPLLFDETGSSIIKDQFESDGVRVLPKVEVTEFVGEDQKLTGVTLNNGETIQADMVIVSVGSRPYVDFLADSGIELDRGVVVDENLRTNCADIYSAGDVAVQKIDGALVPCRTWLTAAHMGVRAGANMAGPEAPFLEKVFFNASHAYRSIYAIVGRFNAEEGNAVRALSQKTGKEKYQKIFIEGDKVIGGAFINDVYPAWQVYRAIEHDVRLDSDALKKAKTPADILNAIPHLPQLLY</sequence>
<evidence type="ECO:0000259" key="4">
    <source>
        <dbReference type="Pfam" id="PF07992"/>
    </source>
</evidence>
<dbReference type="PANTHER" id="PTHR43429:SF3">
    <property type="entry name" value="NITRITE REDUCTASE [NAD(P)H]"/>
    <property type="match status" value="1"/>
</dbReference>
<evidence type="ECO:0000313" key="5">
    <source>
        <dbReference type="EMBL" id="VAX17603.1"/>
    </source>
</evidence>
<dbReference type="InterPro" id="IPR023753">
    <property type="entry name" value="FAD/NAD-binding_dom"/>
</dbReference>
<evidence type="ECO:0000256" key="2">
    <source>
        <dbReference type="ARBA" id="ARBA00022630"/>
    </source>
</evidence>
<name>A0A3B1BZ67_9ZZZZ</name>
<comment type="cofactor">
    <cofactor evidence="1">
        <name>FAD</name>
        <dbReference type="ChEBI" id="CHEBI:57692"/>
    </cofactor>
</comment>
<dbReference type="SUPFAM" id="SSF51905">
    <property type="entry name" value="FAD/NAD(P)-binding domain"/>
    <property type="match status" value="1"/>
</dbReference>
<dbReference type="PRINTS" id="PR00411">
    <property type="entry name" value="PNDRDTASEI"/>
</dbReference>
<reference evidence="5" key="1">
    <citation type="submission" date="2018-06" db="EMBL/GenBank/DDBJ databases">
        <authorList>
            <person name="Zhirakovskaya E."/>
        </authorList>
    </citation>
    <scope>NUCLEOTIDE SEQUENCE</scope>
</reference>
<protein>
    <recommendedName>
        <fullName evidence="4">FAD/NAD(P)-binding domain-containing protein</fullName>
    </recommendedName>
</protein>
<evidence type="ECO:0000256" key="3">
    <source>
        <dbReference type="ARBA" id="ARBA00022827"/>
    </source>
</evidence>
<dbReference type="InterPro" id="IPR036188">
    <property type="entry name" value="FAD/NAD-bd_sf"/>
</dbReference>
<feature type="domain" description="FAD/NAD(P)-binding" evidence="4">
    <location>
        <begin position="3"/>
        <end position="286"/>
    </location>
</feature>
<dbReference type="Gene3D" id="3.30.390.30">
    <property type="match status" value="1"/>
</dbReference>
<gene>
    <name evidence="5" type="ORF">MNBD_NITROSPINAE02-2180</name>
</gene>
<dbReference type="AlphaFoldDB" id="A0A3B1BZ67"/>
<dbReference type="PANTHER" id="PTHR43429">
    <property type="entry name" value="PYRIDINE NUCLEOTIDE-DISULFIDE OXIDOREDUCTASE DOMAIN-CONTAINING"/>
    <property type="match status" value="1"/>
</dbReference>
<keyword evidence="3" id="KW-0274">FAD</keyword>
<dbReference type="GO" id="GO:0016491">
    <property type="term" value="F:oxidoreductase activity"/>
    <property type="evidence" value="ECO:0007669"/>
    <property type="project" value="InterPro"/>
</dbReference>
<evidence type="ECO:0000256" key="1">
    <source>
        <dbReference type="ARBA" id="ARBA00001974"/>
    </source>
</evidence>
<dbReference type="Pfam" id="PF07992">
    <property type="entry name" value="Pyr_redox_2"/>
    <property type="match status" value="1"/>
</dbReference>
<proteinExistence type="predicted"/>
<accession>A0A3B1BZ67</accession>
<dbReference type="Gene3D" id="3.50.50.60">
    <property type="entry name" value="FAD/NAD(P)-binding domain"/>
    <property type="match status" value="2"/>
</dbReference>
<dbReference type="InterPro" id="IPR050260">
    <property type="entry name" value="FAD-bd_OxRdtase"/>
</dbReference>
<dbReference type="EMBL" id="UOGE01000025">
    <property type="protein sequence ID" value="VAX17603.1"/>
    <property type="molecule type" value="Genomic_DNA"/>
</dbReference>